<evidence type="ECO:0000256" key="1">
    <source>
        <dbReference type="SAM" id="MobiDB-lite"/>
    </source>
</evidence>
<name>A0ABV9HMI9_9MICO</name>
<keyword evidence="3" id="KW-1185">Reference proteome</keyword>
<dbReference type="EMBL" id="JBHSFI010000008">
    <property type="protein sequence ID" value="MFC4631436.1"/>
    <property type="molecule type" value="Genomic_DNA"/>
</dbReference>
<organism evidence="2 3">
    <name type="scientific">Promicromonospora alba</name>
    <dbReference type="NCBI Taxonomy" id="1616110"/>
    <lineage>
        <taxon>Bacteria</taxon>
        <taxon>Bacillati</taxon>
        <taxon>Actinomycetota</taxon>
        <taxon>Actinomycetes</taxon>
        <taxon>Micrococcales</taxon>
        <taxon>Promicromonosporaceae</taxon>
        <taxon>Promicromonospora</taxon>
    </lineage>
</organism>
<proteinExistence type="predicted"/>
<dbReference type="Proteomes" id="UP001596011">
    <property type="component" value="Unassembled WGS sequence"/>
</dbReference>
<evidence type="ECO:0008006" key="4">
    <source>
        <dbReference type="Google" id="ProtNLM"/>
    </source>
</evidence>
<evidence type="ECO:0000313" key="3">
    <source>
        <dbReference type="Proteomes" id="UP001596011"/>
    </source>
</evidence>
<feature type="region of interest" description="Disordered" evidence="1">
    <location>
        <begin position="1"/>
        <end position="20"/>
    </location>
</feature>
<accession>A0ABV9HMI9</accession>
<sequence length="56" mass="5492">MTSSNVIADPAPVVASPAEKSTEAVDAAASPVPTSPFELLPTGEAFGVCDLDGACS</sequence>
<reference evidence="3" key="1">
    <citation type="journal article" date="2019" name="Int. J. Syst. Evol. Microbiol.">
        <title>The Global Catalogue of Microorganisms (GCM) 10K type strain sequencing project: providing services to taxonomists for standard genome sequencing and annotation.</title>
        <authorList>
            <consortium name="The Broad Institute Genomics Platform"/>
            <consortium name="The Broad Institute Genome Sequencing Center for Infectious Disease"/>
            <person name="Wu L."/>
            <person name="Ma J."/>
        </authorList>
    </citation>
    <scope>NUCLEOTIDE SEQUENCE [LARGE SCALE GENOMIC DNA]</scope>
    <source>
        <strain evidence="3">CCUG 42722</strain>
    </source>
</reference>
<protein>
    <recommendedName>
        <fullName evidence="4">FxLD family lantipeptide</fullName>
    </recommendedName>
</protein>
<comment type="caution">
    <text evidence="2">The sequence shown here is derived from an EMBL/GenBank/DDBJ whole genome shotgun (WGS) entry which is preliminary data.</text>
</comment>
<evidence type="ECO:0000313" key="2">
    <source>
        <dbReference type="EMBL" id="MFC4631436.1"/>
    </source>
</evidence>
<gene>
    <name evidence="2" type="ORF">ACFO6V_24545</name>
</gene>
<dbReference type="RefSeq" id="WP_377140683.1">
    <property type="nucleotide sequence ID" value="NZ_JBHSFI010000008.1"/>
</dbReference>